<reference evidence="9 10" key="1">
    <citation type="submission" date="2015-09" db="EMBL/GenBank/DDBJ databases">
        <title>Sorangium comparison.</title>
        <authorList>
            <person name="Zaburannyi N."/>
            <person name="Bunk B."/>
            <person name="Overmann J."/>
            <person name="Mueller R."/>
        </authorList>
    </citation>
    <scope>NUCLEOTIDE SEQUENCE [LARGE SCALE GENOMIC DNA]</scope>
    <source>
        <strain evidence="9 10">So ce26</strain>
    </source>
</reference>
<dbReference type="AlphaFoldDB" id="A0A2L0EMF3"/>
<dbReference type="PANTHER" id="PTHR33938">
    <property type="entry name" value="FERULOYL ESTERASE B-RELATED"/>
    <property type="match status" value="1"/>
</dbReference>
<dbReference type="EC" id="3.1.1.73" evidence="9"/>
<keyword evidence="7" id="KW-1015">Disulfide bond</keyword>
<evidence type="ECO:0000256" key="7">
    <source>
        <dbReference type="ARBA" id="ARBA00023157"/>
    </source>
</evidence>
<dbReference type="GO" id="GO:0030600">
    <property type="term" value="F:feruloyl esterase activity"/>
    <property type="evidence" value="ECO:0007669"/>
    <property type="project" value="UniProtKB-EC"/>
</dbReference>
<accession>A0A2L0EMF3</accession>
<evidence type="ECO:0000256" key="2">
    <source>
        <dbReference type="ARBA" id="ARBA00022487"/>
    </source>
</evidence>
<gene>
    <name evidence="9" type="ORF">SOCE26_018840</name>
</gene>
<keyword evidence="3" id="KW-0479">Metal-binding</keyword>
<keyword evidence="4" id="KW-0732">Signal</keyword>
<evidence type="ECO:0000313" key="10">
    <source>
        <dbReference type="Proteomes" id="UP000238348"/>
    </source>
</evidence>
<proteinExistence type="inferred from homology"/>
<dbReference type="PANTHER" id="PTHR33938:SF15">
    <property type="entry name" value="FERULOYL ESTERASE B-RELATED"/>
    <property type="match status" value="1"/>
</dbReference>
<sequence length="544" mass="56609">MMAGTLVGCGDDRPGEDDQPRSCAGLAETRLAAAQIGLPTSGATIVSAVEVPARTDGQATEPEHCLVTAEVFPVDPKAPSILLAVALPTQWNEKAVWLGGAGFDGVIPDVTGNSLNTLAPTPLARGYAVFASDGGHQSTAVPPGTDASALANEEAYRNWVSDAPKKVRDVAGQVIRTYYGIGAARFYAVGSSTGGREALFATARFPADWDGALVLYPARDVVNTMLGLTAMVGALSAPGAFPSAAKRKLVWDAVLARCDALDGLADGVVGDVVSCGEQFDVTALRCAGGADTSDACLSDAQIHAFEAIDAPVRLASPLASGDAEFAGYNVYSAAQGVGTDSPLEPHVQAVDLGSRAPSFPVDPLTNSFAAAFVDSFMRHVVVKDQSFDYRTFDVRTSGPYAARVQELSALDVGDAEMGGFAARGGKLLLLHGTGDMLTSPRTTERYVEAVQASIGATAADAMLRYYEVPGFQHAASTVFQVSWDGLSALEKWVETGKDPGNDEVVTDLAGVAGRTRPLCRYPTFARYRGTGDPNDAASFECAAP</sequence>
<organism evidence="9 10">
    <name type="scientific">Sorangium cellulosum</name>
    <name type="common">Polyangium cellulosum</name>
    <dbReference type="NCBI Taxonomy" id="56"/>
    <lineage>
        <taxon>Bacteria</taxon>
        <taxon>Pseudomonadati</taxon>
        <taxon>Myxococcota</taxon>
        <taxon>Polyangia</taxon>
        <taxon>Polyangiales</taxon>
        <taxon>Polyangiaceae</taxon>
        <taxon>Sorangium</taxon>
    </lineage>
</organism>
<keyword evidence="2" id="KW-0719">Serine esterase</keyword>
<dbReference type="EMBL" id="CP012673">
    <property type="protein sequence ID" value="AUX40483.1"/>
    <property type="molecule type" value="Genomic_DNA"/>
</dbReference>
<evidence type="ECO:0000256" key="8">
    <source>
        <dbReference type="SAM" id="MobiDB-lite"/>
    </source>
</evidence>
<evidence type="ECO:0000256" key="3">
    <source>
        <dbReference type="ARBA" id="ARBA00022723"/>
    </source>
</evidence>
<name>A0A2L0EMF3_SORCE</name>
<dbReference type="Gene3D" id="3.40.50.1820">
    <property type="entry name" value="alpha/beta hydrolase"/>
    <property type="match status" value="1"/>
</dbReference>
<keyword evidence="5 9" id="KW-0378">Hydrolase</keyword>
<evidence type="ECO:0000313" key="9">
    <source>
        <dbReference type="EMBL" id="AUX40483.1"/>
    </source>
</evidence>
<evidence type="ECO:0000256" key="5">
    <source>
        <dbReference type="ARBA" id="ARBA00022801"/>
    </source>
</evidence>
<dbReference type="SUPFAM" id="SSF53474">
    <property type="entry name" value="alpha/beta-Hydrolases"/>
    <property type="match status" value="1"/>
</dbReference>
<evidence type="ECO:0000256" key="1">
    <source>
        <dbReference type="ARBA" id="ARBA00006249"/>
    </source>
</evidence>
<comment type="similarity">
    <text evidence="1">Belongs to the tannase family.</text>
</comment>
<keyword evidence="6" id="KW-0106">Calcium</keyword>
<dbReference type="Proteomes" id="UP000238348">
    <property type="component" value="Chromosome"/>
</dbReference>
<feature type="region of interest" description="Disordered" evidence="8">
    <location>
        <begin position="1"/>
        <end position="21"/>
    </location>
</feature>
<evidence type="ECO:0000256" key="6">
    <source>
        <dbReference type="ARBA" id="ARBA00022837"/>
    </source>
</evidence>
<dbReference type="GO" id="GO:0046872">
    <property type="term" value="F:metal ion binding"/>
    <property type="evidence" value="ECO:0007669"/>
    <property type="project" value="UniProtKB-KW"/>
</dbReference>
<dbReference type="Pfam" id="PF07519">
    <property type="entry name" value="Tannase"/>
    <property type="match status" value="1"/>
</dbReference>
<protein>
    <submittedName>
        <fullName evidence="9">Feruloyl esterase</fullName>
        <ecNumber evidence="9">3.1.1.73</ecNumber>
    </submittedName>
</protein>
<dbReference type="InterPro" id="IPR011118">
    <property type="entry name" value="Tannase/feruloyl_esterase"/>
</dbReference>
<feature type="compositionally biased region" description="Basic and acidic residues" evidence="8">
    <location>
        <begin position="10"/>
        <end position="20"/>
    </location>
</feature>
<evidence type="ECO:0000256" key="4">
    <source>
        <dbReference type="ARBA" id="ARBA00022729"/>
    </source>
</evidence>
<dbReference type="InterPro" id="IPR029058">
    <property type="entry name" value="AB_hydrolase_fold"/>
</dbReference>